<dbReference type="AlphaFoldDB" id="A0A2T0LFN5"/>
<evidence type="ECO:0000259" key="8">
    <source>
        <dbReference type="Pfam" id="PF14698"/>
    </source>
</evidence>
<comment type="subcellular location">
    <subcellularLocation>
        <location evidence="6">Cytoplasm</location>
    </subcellularLocation>
</comment>
<dbReference type="GO" id="GO:0005829">
    <property type="term" value="C:cytosol"/>
    <property type="evidence" value="ECO:0007669"/>
    <property type="project" value="TreeGrafter"/>
</dbReference>
<feature type="domain" description="Fumarate lyase N-terminal" evidence="7">
    <location>
        <begin position="61"/>
        <end position="307"/>
    </location>
</feature>
<comment type="similarity">
    <text evidence="6">Belongs to the lyase 1 family. Argininosuccinate lyase subfamily.</text>
</comment>
<dbReference type="Proteomes" id="UP000237797">
    <property type="component" value="Unassembled WGS sequence"/>
</dbReference>
<keyword evidence="5 6" id="KW-0456">Lyase</keyword>
<evidence type="ECO:0000256" key="4">
    <source>
        <dbReference type="ARBA" id="ARBA00022605"/>
    </source>
</evidence>
<dbReference type="CDD" id="cd01359">
    <property type="entry name" value="Argininosuccinate_lyase"/>
    <property type="match status" value="1"/>
</dbReference>
<dbReference type="PRINTS" id="PR00149">
    <property type="entry name" value="FUMRATELYASE"/>
</dbReference>
<dbReference type="HAMAP" id="MF_00006">
    <property type="entry name" value="Arg_succ_lyase"/>
    <property type="match status" value="1"/>
</dbReference>
<evidence type="ECO:0000256" key="5">
    <source>
        <dbReference type="ARBA" id="ARBA00023239"/>
    </source>
</evidence>
<dbReference type="Gene3D" id="1.10.40.30">
    <property type="entry name" value="Fumarase/aspartase (C-terminal domain)"/>
    <property type="match status" value="1"/>
</dbReference>
<dbReference type="EC" id="4.3.2.1" evidence="2 6"/>
<feature type="domain" description="Argininosuccinate lyase C-terminal" evidence="8">
    <location>
        <begin position="376"/>
        <end position="427"/>
    </location>
</feature>
<comment type="caution">
    <text evidence="9">The sequence shown here is derived from an EMBL/GenBank/DDBJ whole genome shotgun (WGS) entry which is preliminary data.</text>
</comment>
<evidence type="ECO:0000313" key="9">
    <source>
        <dbReference type="EMBL" id="PRX41021.1"/>
    </source>
</evidence>
<comment type="pathway">
    <text evidence="1 6">Amino-acid biosynthesis; L-arginine biosynthesis; L-arginine from L-ornithine and carbamoyl phosphate: step 3/3.</text>
</comment>
<dbReference type="EMBL" id="PVNE01000009">
    <property type="protein sequence ID" value="PRX41021.1"/>
    <property type="molecule type" value="Genomic_DNA"/>
</dbReference>
<dbReference type="InterPro" id="IPR008948">
    <property type="entry name" value="L-Aspartase-like"/>
</dbReference>
<sequence>MERERRNREEWLLSEGTTFPGRTYVECLLKPLFNDQRDTLFHAMIQVHRAHVLMLYDRQILKRSEAARILRAVEEVARTDPRKLQYDPRYEDLFFLVEGKIAERIGEELAGNMHIARSRNDMGVAMYRIALRERILSLIDKTLSLREALLETGGQHLETVMPAYTHTQPAQPTTLGHYLLAVQDGLARDTSRLKNAFHQVNRSPLGSAAITTTGFDICRDAVKDALGFDDLVENSYDAIAGADYLGETATAVALMMTNLGRWIQDLLLFCTREFQAVRVADPYVQISSIMPQKRNPVSVEHSRSLASSAAADALAVLTMIHNTPFGDVVDTEDDLQPHLYRAIDKSQRVLGLMTAVIRTLEVNRELLGRRAREGAITITEWADTMVREKGIPLRTAHRIAARISRSAWRENRELDELTPEQVRKEALEAAGVDLRLTEEELARLSDPLHFIRVRKCRGGPHPAETRRMLEARNEQLTREQRWLKDTLNRLNQAQAQVMRRVGELTGKS</sequence>
<dbReference type="Pfam" id="PF00206">
    <property type="entry name" value="Lyase_1"/>
    <property type="match status" value="1"/>
</dbReference>
<dbReference type="InterPro" id="IPR022761">
    <property type="entry name" value="Fumarate_lyase_N"/>
</dbReference>
<dbReference type="PANTHER" id="PTHR43814">
    <property type="entry name" value="ARGININOSUCCINATE LYASE"/>
    <property type="match status" value="1"/>
</dbReference>
<evidence type="ECO:0000256" key="6">
    <source>
        <dbReference type="HAMAP-Rule" id="MF_00006"/>
    </source>
</evidence>
<gene>
    <name evidence="6" type="primary">argH</name>
    <name evidence="9" type="ORF">CLV97_10972</name>
</gene>
<dbReference type="UniPathway" id="UPA00068">
    <property type="reaction ID" value="UER00114"/>
</dbReference>
<organism evidence="9 10">
    <name type="scientific">Planifilum fimeticola</name>
    <dbReference type="NCBI Taxonomy" id="201975"/>
    <lineage>
        <taxon>Bacteria</taxon>
        <taxon>Bacillati</taxon>
        <taxon>Bacillota</taxon>
        <taxon>Bacilli</taxon>
        <taxon>Bacillales</taxon>
        <taxon>Thermoactinomycetaceae</taxon>
        <taxon>Planifilum</taxon>
    </lineage>
</organism>
<dbReference type="Gene3D" id="1.20.200.10">
    <property type="entry name" value="Fumarase/aspartase (Central domain)"/>
    <property type="match status" value="1"/>
</dbReference>
<protein>
    <recommendedName>
        <fullName evidence="2 6">Argininosuccinate lyase</fullName>
        <shortName evidence="6">ASAL</shortName>
        <ecNumber evidence="2 6">4.3.2.1</ecNumber>
    </recommendedName>
    <alternativeName>
        <fullName evidence="6">Arginosuccinase</fullName>
    </alternativeName>
</protein>
<dbReference type="InterPro" id="IPR009049">
    <property type="entry name" value="Argininosuccinate_lyase"/>
</dbReference>
<dbReference type="Gene3D" id="1.10.275.10">
    <property type="entry name" value="Fumarase/aspartase (N-terminal domain)"/>
    <property type="match status" value="1"/>
</dbReference>
<dbReference type="InterPro" id="IPR000362">
    <property type="entry name" value="Fumarate_lyase_fam"/>
</dbReference>
<dbReference type="RefSeq" id="WP_245891427.1">
    <property type="nucleotide sequence ID" value="NZ_PVNE01000009.1"/>
</dbReference>
<reference evidence="9 10" key="1">
    <citation type="submission" date="2018-03" db="EMBL/GenBank/DDBJ databases">
        <title>Genomic Encyclopedia of Archaeal and Bacterial Type Strains, Phase II (KMG-II): from individual species to whole genera.</title>
        <authorList>
            <person name="Goeker M."/>
        </authorList>
    </citation>
    <scope>NUCLEOTIDE SEQUENCE [LARGE SCALE GENOMIC DNA]</scope>
    <source>
        <strain evidence="9 10">DSM 44946</strain>
    </source>
</reference>
<keyword evidence="4 6" id="KW-0028">Amino-acid biosynthesis</keyword>
<dbReference type="Pfam" id="PF14698">
    <property type="entry name" value="ASL_C2"/>
    <property type="match status" value="1"/>
</dbReference>
<dbReference type="NCBIfam" id="TIGR00838">
    <property type="entry name" value="argH"/>
    <property type="match status" value="1"/>
</dbReference>
<dbReference type="InterPro" id="IPR029419">
    <property type="entry name" value="Arg_succ_lyase_C"/>
</dbReference>
<keyword evidence="10" id="KW-1185">Reference proteome</keyword>
<evidence type="ECO:0000256" key="3">
    <source>
        <dbReference type="ARBA" id="ARBA00022571"/>
    </source>
</evidence>
<keyword evidence="6" id="KW-0963">Cytoplasm</keyword>
<evidence type="ECO:0000256" key="1">
    <source>
        <dbReference type="ARBA" id="ARBA00004941"/>
    </source>
</evidence>
<dbReference type="GO" id="GO:0004056">
    <property type="term" value="F:argininosuccinate lyase activity"/>
    <property type="evidence" value="ECO:0007669"/>
    <property type="project" value="UniProtKB-UniRule"/>
</dbReference>
<evidence type="ECO:0000259" key="7">
    <source>
        <dbReference type="Pfam" id="PF00206"/>
    </source>
</evidence>
<dbReference type="PANTHER" id="PTHR43814:SF1">
    <property type="entry name" value="ARGININOSUCCINATE LYASE"/>
    <property type="match status" value="1"/>
</dbReference>
<dbReference type="SUPFAM" id="SSF48557">
    <property type="entry name" value="L-aspartase-like"/>
    <property type="match status" value="1"/>
</dbReference>
<evidence type="ECO:0000256" key="2">
    <source>
        <dbReference type="ARBA" id="ARBA00012338"/>
    </source>
</evidence>
<accession>A0A2T0LFN5</accession>
<dbReference type="InterPro" id="IPR024083">
    <property type="entry name" value="Fumarase/histidase_N"/>
</dbReference>
<dbReference type="GO" id="GO:0042450">
    <property type="term" value="P:L-arginine biosynthetic process via ornithine"/>
    <property type="evidence" value="ECO:0007669"/>
    <property type="project" value="UniProtKB-UniRule"/>
</dbReference>
<comment type="catalytic activity">
    <reaction evidence="6">
        <text>2-(N(omega)-L-arginino)succinate = fumarate + L-arginine</text>
        <dbReference type="Rhea" id="RHEA:24020"/>
        <dbReference type="ChEBI" id="CHEBI:29806"/>
        <dbReference type="ChEBI" id="CHEBI:32682"/>
        <dbReference type="ChEBI" id="CHEBI:57472"/>
        <dbReference type="EC" id="4.3.2.1"/>
    </reaction>
</comment>
<name>A0A2T0LFN5_9BACL</name>
<dbReference type="PRINTS" id="PR00145">
    <property type="entry name" value="ARGSUCLYASE"/>
</dbReference>
<proteinExistence type="inferred from homology"/>
<keyword evidence="3 6" id="KW-0055">Arginine biosynthesis</keyword>
<evidence type="ECO:0000313" key="10">
    <source>
        <dbReference type="Proteomes" id="UP000237797"/>
    </source>
</evidence>